<feature type="transmembrane region" description="Helical" evidence="1">
    <location>
        <begin position="83"/>
        <end position="102"/>
    </location>
</feature>
<dbReference type="Pfam" id="PF07386">
    <property type="entry name" value="DUF1499"/>
    <property type="match status" value="1"/>
</dbReference>
<dbReference type="InterPro" id="IPR010865">
    <property type="entry name" value="DUF1499"/>
</dbReference>
<evidence type="ECO:0000256" key="1">
    <source>
        <dbReference type="SAM" id="Phobius"/>
    </source>
</evidence>
<keyword evidence="3" id="KW-1185">Reference proteome</keyword>
<proteinExistence type="predicted"/>
<sequence>MAGIYKFKTSRLAHRALWFARLSIPVAILSFLLMRFGGLHPSIALYCFAASVCLALLSILTSWVAFHAIWFDGQKGGRALWGAFLRSLVVLLPSLVFGYFYFTLPPFSDLSTNPLDPPEFVAAWQMRGDSDNALSVASLDMRERQALAYPALKSQSYAQSVALMQLAVADELAKNEWQILRAEEQKEEDGSAYYEAYTRSVFTGLRYVVSIRLSPAGEDETRLDMRSASLWGPRDFGMNARRILGFIAGIESRLDTNAQRYELKLEEIERLRRLQRGPIPRPKPENLGQSATG</sequence>
<evidence type="ECO:0000313" key="3">
    <source>
        <dbReference type="Proteomes" id="UP000199236"/>
    </source>
</evidence>
<reference evidence="2 3" key="1">
    <citation type="submission" date="2016-10" db="EMBL/GenBank/DDBJ databases">
        <authorList>
            <person name="de Groot N.N."/>
        </authorList>
    </citation>
    <scope>NUCLEOTIDE SEQUENCE [LARGE SCALE GENOMIC DNA]</scope>
    <source>
        <strain evidence="2 3">CGMCC 1.9157</strain>
    </source>
</reference>
<keyword evidence="1" id="KW-1133">Transmembrane helix</keyword>
<dbReference type="RefSeq" id="WP_090067770.1">
    <property type="nucleotide sequence ID" value="NZ_FOVR01000001.1"/>
</dbReference>
<keyword evidence="1" id="KW-0472">Membrane</keyword>
<gene>
    <name evidence="2" type="ORF">SAMN04488056_10198</name>
</gene>
<dbReference type="AlphaFoldDB" id="A0A1I4ZI10"/>
<accession>A0A1I4ZI10</accession>
<feature type="transmembrane region" description="Helical" evidence="1">
    <location>
        <begin position="43"/>
        <end position="71"/>
    </location>
</feature>
<protein>
    <recommendedName>
        <fullName evidence="4">DUF1499 domain-containing protein</fullName>
    </recommendedName>
</protein>
<dbReference type="OrthoDB" id="1523552at2"/>
<dbReference type="Proteomes" id="UP000199236">
    <property type="component" value="Unassembled WGS sequence"/>
</dbReference>
<dbReference type="EMBL" id="FOVR01000001">
    <property type="protein sequence ID" value="SFN49787.1"/>
    <property type="molecule type" value="Genomic_DNA"/>
</dbReference>
<feature type="transmembrane region" description="Helical" evidence="1">
    <location>
        <begin position="16"/>
        <end position="37"/>
    </location>
</feature>
<name>A0A1I4ZI10_9HYPH</name>
<keyword evidence="1" id="KW-0812">Transmembrane</keyword>
<dbReference type="STRING" id="655353.SAMN04488056_10198"/>
<evidence type="ECO:0000313" key="2">
    <source>
        <dbReference type="EMBL" id="SFN49787.1"/>
    </source>
</evidence>
<organism evidence="2 3">
    <name type="scientific">Cohaesibacter marisflavi</name>
    <dbReference type="NCBI Taxonomy" id="655353"/>
    <lineage>
        <taxon>Bacteria</taxon>
        <taxon>Pseudomonadati</taxon>
        <taxon>Pseudomonadota</taxon>
        <taxon>Alphaproteobacteria</taxon>
        <taxon>Hyphomicrobiales</taxon>
        <taxon>Cohaesibacteraceae</taxon>
    </lineage>
</organism>
<evidence type="ECO:0008006" key="4">
    <source>
        <dbReference type="Google" id="ProtNLM"/>
    </source>
</evidence>